<dbReference type="Gene3D" id="3.10.120.10">
    <property type="entry name" value="Cytochrome b5-like heme/steroid binding domain"/>
    <property type="match status" value="1"/>
</dbReference>
<evidence type="ECO:0000256" key="4">
    <source>
        <dbReference type="SAM" id="MobiDB-lite"/>
    </source>
</evidence>
<feature type="region of interest" description="Disordered" evidence="4">
    <location>
        <begin position="41"/>
        <end position="197"/>
    </location>
</feature>
<gene>
    <name evidence="6" type="ORF">Cpir12675_000900</name>
</gene>
<feature type="compositionally biased region" description="Basic and acidic residues" evidence="4">
    <location>
        <begin position="70"/>
        <end position="85"/>
    </location>
</feature>
<evidence type="ECO:0000256" key="2">
    <source>
        <dbReference type="ARBA" id="ARBA00022723"/>
    </source>
</evidence>
<organism evidence="6 7">
    <name type="scientific">Ceratocystis pirilliformis</name>
    <dbReference type="NCBI Taxonomy" id="259994"/>
    <lineage>
        <taxon>Eukaryota</taxon>
        <taxon>Fungi</taxon>
        <taxon>Dikarya</taxon>
        <taxon>Ascomycota</taxon>
        <taxon>Pezizomycotina</taxon>
        <taxon>Sordariomycetes</taxon>
        <taxon>Hypocreomycetidae</taxon>
        <taxon>Microascales</taxon>
        <taxon>Ceratocystidaceae</taxon>
        <taxon>Ceratocystis</taxon>
    </lineage>
</organism>
<sequence>MGYIGISLIVATAVLVLVRPPPWLRRQLFLLFHRAATTDTDVTQPHQHNSERTPATGDPDKLVKSLGGIDGRRPDPNVDADKDADVDQTTPKATATTPAGTIPSLSLSDDLTPSTITPSRSPNAPRAPPFAAPTAPITARAPPRLPSFPAMNSPQRASGPAPNRRPDGLMAPPTAGSSSNSGGSGLAPPPSHSRIPAKPSRKVILTPGHSPLDWARISGPNSDLRGLGGPSAPFLKVTPTMLKKMTGRRGKDAWMAIGGKVYNVSPYAKFHPGGVPELMRGAARDATQLFGEIHPWVNYENMLQACLVGILVEDGPTAGVDASSGMDEMD</sequence>
<dbReference type="Proteomes" id="UP001583280">
    <property type="component" value="Unassembled WGS sequence"/>
</dbReference>
<keyword evidence="3" id="KW-0408">Iron</keyword>
<comment type="caution">
    <text evidence="6">The sequence shown here is derived from an EMBL/GenBank/DDBJ whole genome shotgun (WGS) entry which is preliminary data.</text>
</comment>
<feature type="domain" description="Cytochrome b5 heme-binding" evidence="5">
    <location>
        <begin position="234"/>
        <end position="312"/>
    </location>
</feature>
<feature type="compositionally biased region" description="Low complexity" evidence="4">
    <location>
        <begin position="171"/>
        <end position="181"/>
    </location>
</feature>
<feature type="compositionally biased region" description="Low complexity" evidence="4">
    <location>
        <begin position="132"/>
        <end position="142"/>
    </location>
</feature>
<proteinExistence type="predicted"/>
<dbReference type="SUPFAM" id="SSF55856">
    <property type="entry name" value="Cytochrome b5-like heme/steroid binding domain"/>
    <property type="match status" value="1"/>
</dbReference>
<keyword evidence="7" id="KW-1185">Reference proteome</keyword>
<evidence type="ECO:0000259" key="5">
    <source>
        <dbReference type="PROSITE" id="PS50255"/>
    </source>
</evidence>
<keyword evidence="1" id="KW-0349">Heme</keyword>
<dbReference type="PROSITE" id="PS50255">
    <property type="entry name" value="CYTOCHROME_B5_2"/>
    <property type="match status" value="1"/>
</dbReference>
<evidence type="ECO:0000256" key="1">
    <source>
        <dbReference type="ARBA" id="ARBA00022617"/>
    </source>
</evidence>
<keyword evidence="2" id="KW-0479">Metal-binding</keyword>
<evidence type="ECO:0000313" key="7">
    <source>
        <dbReference type="Proteomes" id="UP001583280"/>
    </source>
</evidence>
<name>A0ABR3ZJV0_9PEZI</name>
<evidence type="ECO:0000313" key="6">
    <source>
        <dbReference type="EMBL" id="KAL1900434.1"/>
    </source>
</evidence>
<dbReference type="PANTHER" id="PTHR46237:SF1">
    <property type="entry name" value="CYTOCHROME B5 REDUCTASE 4"/>
    <property type="match status" value="1"/>
</dbReference>
<dbReference type="EMBL" id="JAWDJO010000012">
    <property type="protein sequence ID" value="KAL1900434.1"/>
    <property type="molecule type" value="Genomic_DNA"/>
</dbReference>
<dbReference type="SMART" id="SM01117">
    <property type="entry name" value="Cyt-b5"/>
    <property type="match status" value="1"/>
</dbReference>
<protein>
    <recommendedName>
        <fullName evidence="5">Cytochrome b5 heme-binding domain-containing protein</fullName>
    </recommendedName>
</protein>
<feature type="compositionally biased region" description="Low complexity" evidence="4">
    <location>
        <begin position="89"/>
        <end position="124"/>
    </location>
</feature>
<dbReference type="InterPro" id="IPR051872">
    <property type="entry name" value="Cytochrome_b5/Flavoprotein_Rdt"/>
</dbReference>
<dbReference type="InterPro" id="IPR036400">
    <property type="entry name" value="Cyt_B5-like_heme/steroid_sf"/>
</dbReference>
<accession>A0ABR3ZJV0</accession>
<dbReference type="Pfam" id="PF00173">
    <property type="entry name" value="Cyt-b5"/>
    <property type="match status" value="1"/>
</dbReference>
<dbReference type="InterPro" id="IPR001199">
    <property type="entry name" value="Cyt_B5-like_heme/steroid-bd"/>
</dbReference>
<reference evidence="6 7" key="1">
    <citation type="journal article" date="2024" name="IMA Fungus">
        <title>IMA Genome - F19 : A genome assembly and annotation guide to empower mycologists, including annotated draft genome sequences of Ceratocystis pirilliformis, Diaporthe australafricana, Fusarium ophioides, Paecilomyces lecythidis, and Sporothrix stenoceras.</title>
        <authorList>
            <person name="Aylward J."/>
            <person name="Wilson A.M."/>
            <person name="Visagie C.M."/>
            <person name="Spraker J."/>
            <person name="Barnes I."/>
            <person name="Buitendag C."/>
            <person name="Ceriani C."/>
            <person name="Del Mar Angel L."/>
            <person name="du Plessis D."/>
            <person name="Fuchs T."/>
            <person name="Gasser K."/>
            <person name="Kramer D."/>
            <person name="Li W."/>
            <person name="Munsamy K."/>
            <person name="Piso A."/>
            <person name="Price J.L."/>
            <person name="Sonnekus B."/>
            <person name="Thomas C."/>
            <person name="van der Nest A."/>
            <person name="van Dijk A."/>
            <person name="van Heerden A."/>
            <person name="van Vuuren N."/>
            <person name="Yilmaz N."/>
            <person name="Duong T.A."/>
            <person name="van der Merwe N.A."/>
            <person name="Wingfield M.J."/>
            <person name="Wingfield B.D."/>
        </authorList>
    </citation>
    <scope>NUCLEOTIDE SEQUENCE [LARGE SCALE GENOMIC DNA]</scope>
    <source>
        <strain evidence="6 7">CMW 12675</strain>
    </source>
</reference>
<dbReference type="PANTHER" id="PTHR46237">
    <property type="entry name" value="CYTOCHROME B5 REDUCTASE 4 FAMILY MEMBER"/>
    <property type="match status" value="1"/>
</dbReference>
<evidence type="ECO:0000256" key="3">
    <source>
        <dbReference type="ARBA" id="ARBA00023004"/>
    </source>
</evidence>